<comment type="catalytic activity">
    <reaction evidence="8">
        <text>a 3'-end 3'-phospho-ribonucleotide-RNA + a 5'-end dephospho-ribonucleoside-RNA + GTP = a ribonucleotidyl-ribonucleotide-RNA + GMP + diphosphate</text>
        <dbReference type="Rhea" id="RHEA:68076"/>
        <dbReference type="Rhea" id="RHEA-COMP:10463"/>
        <dbReference type="Rhea" id="RHEA-COMP:13936"/>
        <dbReference type="Rhea" id="RHEA-COMP:17355"/>
        <dbReference type="ChEBI" id="CHEBI:33019"/>
        <dbReference type="ChEBI" id="CHEBI:37565"/>
        <dbReference type="ChEBI" id="CHEBI:58115"/>
        <dbReference type="ChEBI" id="CHEBI:83062"/>
        <dbReference type="ChEBI" id="CHEBI:138284"/>
        <dbReference type="ChEBI" id="CHEBI:173118"/>
        <dbReference type="EC" id="6.5.1.8"/>
    </reaction>
</comment>
<dbReference type="GO" id="GO:0042245">
    <property type="term" value="P:RNA repair"/>
    <property type="evidence" value="ECO:0007669"/>
    <property type="project" value="UniProtKB-KW"/>
</dbReference>
<evidence type="ECO:0000256" key="3">
    <source>
        <dbReference type="ARBA" id="ARBA00022723"/>
    </source>
</evidence>
<keyword evidence="3 10" id="KW-0479">Metal-binding</keyword>
<dbReference type="PANTHER" id="PTHR11118">
    <property type="entry name" value="RNA-SPLICING LIGASE RTCB HOMOLOG"/>
    <property type="match status" value="1"/>
</dbReference>
<comment type="caution">
    <text evidence="11">The sequence shown here is derived from an EMBL/GenBank/DDBJ whole genome shotgun (WGS) entry which is preliminary data.</text>
</comment>
<evidence type="ECO:0000256" key="7">
    <source>
        <dbReference type="ARBA" id="ARBA00023211"/>
    </source>
</evidence>
<dbReference type="InterPro" id="IPR001233">
    <property type="entry name" value="RtcB"/>
</dbReference>
<evidence type="ECO:0000256" key="6">
    <source>
        <dbReference type="ARBA" id="ARBA00023134"/>
    </source>
</evidence>
<evidence type="ECO:0000313" key="11">
    <source>
        <dbReference type="EMBL" id="PIP16789.1"/>
    </source>
</evidence>
<evidence type="ECO:0000313" key="12">
    <source>
        <dbReference type="Proteomes" id="UP000230392"/>
    </source>
</evidence>
<protein>
    <recommendedName>
        <fullName evidence="1">3'-phosphate/5'-hydroxy nucleic acid ligase</fullName>
        <ecNumber evidence="1">6.5.1.8</ecNumber>
    </recommendedName>
</protein>
<keyword evidence="6 9" id="KW-0342">GTP-binding</keyword>
<name>A0A2G9YC28_9BACT</name>
<feature type="non-terminal residue" evidence="11">
    <location>
        <position position="51"/>
    </location>
</feature>
<keyword evidence="2 11" id="KW-0436">Ligase</keyword>
<keyword evidence="7 10" id="KW-0464">Manganese</keyword>
<evidence type="ECO:0000256" key="10">
    <source>
        <dbReference type="PIRSR" id="PIRSR601233-3"/>
    </source>
</evidence>
<dbReference type="EC" id="6.5.1.8" evidence="1"/>
<evidence type="ECO:0000256" key="4">
    <source>
        <dbReference type="ARBA" id="ARBA00022741"/>
    </source>
</evidence>
<feature type="binding site" evidence="9">
    <location>
        <begin position="36"/>
        <end position="40"/>
    </location>
    <ligand>
        <name>GMP</name>
        <dbReference type="ChEBI" id="CHEBI:58115"/>
    </ligand>
</feature>
<organism evidence="11 12">
    <name type="scientific">bacterium (Candidatus Ratteibacteria) CG23_combo_of_CG06-09_8_20_14_all_48_7</name>
    <dbReference type="NCBI Taxonomy" id="2014292"/>
    <lineage>
        <taxon>Bacteria</taxon>
        <taxon>Candidatus Ratteibacteria</taxon>
    </lineage>
</organism>
<gene>
    <name evidence="11" type="ORF">COX46_00030</name>
</gene>
<evidence type="ECO:0000256" key="9">
    <source>
        <dbReference type="PIRSR" id="PIRSR601233-2"/>
    </source>
</evidence>
<dbReference type="SUPFAM" id="SSF103365">
    <property type="entry name" value="Hypothetical protein PH1602"/>
    <property type="match status" value="1"/>
</dbReference>
<dbReference type="GO" id="GO:0005525">
    <property type="term" value="F:GTP binding"/>
    <property type="evidence" value="ECO:0007669"/>
    <property type="project" value="UniProtKB-KW"/>
</dbReference>
<reference evidence="11 12" key="1">
    <citation type="submission" date="2017-09" db="EMBL/GenBank/DDBJ databases">
        <title>Depth-based differentiation of microbial function through sediment-hosted aquifers and enrichment of novel symbionts in the deep terrestrial subsurface.</title>
        <authorList>
            <person name="Probst A.J."/>
            <person name="Ladd B."/>
            <person name="Jarett J.K."/>
            <person name="Geller-Mcgrath D.E."/>
            <person name="Sieber C.M."/>
            <person name="Emerson J.B."/>
            <person name="Anantharaman K."/>
            <person name="Thomas B.C."/>
            <person name="Malmstrom R."/>
            <person name="Stieglmeier M."/>
            <person name="Klingl A."/>
            <person name="Woyke T."/>
            <person name="Ryan C.M."/>
            <person name="Banfield J.F."/>
        </authorList>
    </citation>
    <scope>NUCLEOTIDE SEQUENCE [LARGE SCALE GENOMIC DNA]</scope>
    <source>
        <strain evidence="11">CG23_combo_of_CG06-09_8_20_14_all_48_7</strain>
    </source>
</reference>
<evidence type="ECO:0000256" key="2">
    <source>
        <dbReference type="ARBA" id="ARBA00022598"/>
    </source>
</evidence>
<keyword evidence="4 9" id="KW-0547">Nucleotide-binding</keyword>
<accession>A0A2G9YC28</accession>
<dbReference type="Proteomes" id="UP000230392">
    <property type="component" value="Unassembled WGS sequence"/>
</dbReference>
<dbReference type="Pfam" id="PF01139">
    <property type="entry name" value="RtcB"/>
    <property type="match status" value="1"/>
</dbReference>
<dbReference type="EMBL" id="PCRF01000002">
    <property type="protein sequence ID" value="PIP16789.1"/>
    <property type="molecule type" value="Genomic_DNA"/>
</dbReference>
<comment type="cofactor">
    <cofactor evidence="10">
        <name>Mn(2+)</name>
        <dbReference type="ChEBI" id="CHEBI:29035"/>
    </cofactor>
    <text evidence="10">Binds 2 manganese ions per subunit.</text>
</comment>
<keyword evidence="5" id="KW-0692">RNA repair</keyword>
<dbReference type="GO" id="GO:0170057">
    <property type="term" value="F:RNA ligase (GTP) activity"/>
    <property type="evidence" value="ECO:0007669"/>
    <property type="project" value="UniProtKB-EC"/>
</dbReference>
<evidence type="ECO:0000256" key="1">
    <source>
        <dbReference type="ARBA" id="ARBA00012726"/>
    </source>
</evidence>
<evidence type="ECO:0000256" key="5">
    <source>
        <dbReference type="ARBA" id="ARBA00022800"/>
    </source>
</evidence>
<dbReference type="GO" id="GO:0046872">
    <property type="term" value="F:metal ion binding"/>
    <property type="evidence" value="ECO:0007669"/>
    <property type="project" value="UniProtKB-KW"/>
</dbReference>
<feature type="binding site" evidence="10">
    <location>
        <position position="37"/>
    </location>
    <ligand>
        <name>Mn(2+)</name>
        <dbReference type="ChEBI" id="CHEBI:29035"/>
        <label>1</label>
    </ligand>
</feature>
<sequence>AVIEETGRYGLANPDKLSSRAYERGSNQLGTLGSGNHFIEIQEVKRIFDPE</sequence>
<evidence type="ECO:0000256" key="8">
    <source>
        <dbReference type="ARBA" id="ARBA00047746"/>
    </source>
</evidence>
<dbReference type="AlphaFoldDB" id="A0A2G9YC28"/>
<dbReference type="GO" id="GO:0003972">
    <property type="term" value="F:RNA ligase (ATP) activity"/>
    <property type="evidence" value="ECO:0007669"/>
    <property type="project" value="TreeGrafter"/>
</dbReference>
<dbReference type="InterPro" id="IPR036025">
    <property type="entry name" value="RtcB-like_sf"/>
</dbReference>
<dbReference type="Gene3D" id="3.90.1860.10">
    <property type="entry name" value="tRNA-splicing ligase RtcB"/>
    <property type="match status" value="1"/>
</dbReference>
<feature type="non-terminal residue" evidence="11">
    <location>
        <position position="1"/>
    </location>
</feature>
<dbReference type="GO" id="GO:0006396">
    <property type="term" value="P:RNA processing"/>
    <property type="evidence" value="ECO:0007669"/>
    <property type="project" value="InterPro"/>
</dbReference>
<proteinExistence type="predicted"/>
<dbReference type="PANTHER" id="PTHR11118:SF1">
    <property type="entry name" value="RNA-SPLICING LIGASE RTCB HOMOLOG"/>
    <property type="match status" value="1"/>
</dbReference>